<reference evidence="2 3" key="2">
    <citation type="submission" date="2018-04" db="EMBL/GenBank/DDBJ databases">
        <title>OglaRS2 (Oryza glaberrima Reference Sequence Version 2).</title>
        <authorList>
            <person name="Zhang J."/>
            <person name="Kudrna D."/>
            <person name="Lee S."/>
            <person name="Talag J."/>
            <person name="Rajasekar S."/>
            <person name="Wing R.A."/>
        </authorList>
    </citation>
    <scope>NUCLEOTIDE SEQUENCE [LARGE SCALE GENOMIC DNA]</scope>
    <source>
        <strain evidence="2 3">cv. IRGC 96717</strain>
    </source>
</reference>
<dbReference type="AlphaFoldDB" id="I1PT38"/>
<dbReference type="Proteomes" id="UP000007306">
    <property type="component" value="Chromosome 5"/>
</dbReference>
<reference evidence="2" key="1">
    <citation type="submission" date="2015-06" db="UniProtKB">
        <authorList>
            <consortium name="EnsemblPlants"/>
        </authorList>
    </citation>
    <scope>IDENTIFICATION</scope>
</reference>
<protein>
    <submittedName>
        <fullName evidence="2">Uncharacterized protein</fullName>
    </submittedName>
</protein>
<dbReference type="EnsemblPlants" id="ORGLA05G0053600.1">
    <property type="protein sequence ID" value="ORGLA05G0053600.1"/>
    <property type="gene ID" value="ORGLA05G0053600"/>
</dbReference>
<dbReference type="Pfam" id="PF03004">
    <property type="entry name" value="Transposase_24"/>
    <property type="match status" value="1"/>
</dbReference>
<keyword evidence="3" id="KW-1185">Reference proteome</keyword>
<dbReference type="InterPro" id="IPR004252">
    <property type="entry name" value="Probable_transposase_24"/>
</dbReference>
<feature type="compositionally biased region" description="Basic and acidic residues" evidence="1">
    <location>
        <begin position="1"/>
        <end position="13"/>
    </location>
</feature>
<dbReference type="OMA" id="THFRQAT"/>
<evidence type="ECO:0000313" key="2">
    <source>
        <dbReference type="EnsemblPlants" id="ORGLA05G0053600.1"/>
    </source>
</evidence>
<name>I1PT38_ORYGL</name>
<evidence type="ECO:0000256" key="1">
    <source>
        <dbReference type="SAM" id="MobiDB-lite"/>
    </source>
</evidence>
<proteinExistence type="predicted"/>
<dbReference type="Gramene" id="ORGLA05G0053600.1">
    <property type="protein sequence ID" value="ORGLA05G0053600.1"/>
    <property type="gene ID" value="ORGLA05G0053600"/>
</dbReference>
<sequence>MIKHVWTDEDFQKRSNQNAANRAKQEMGSKVGTKSIAQIAHELRNKETGEWPTAMQVWKATYQKADGTWSVPNGERVLVYIFTYDNLFFYISA</sequence>
<accession>I1PT38</accession>
<feature type="region of interest" description="Disordered" evidence="1">
    <location>
        <begin position="1"/>
        <end position="32"/>
    </location>
</feature>
<dbReference type="HOGENOM" id="CLU_2403249_0_0_1"/>
<evidence type="ECO:0000313" key="3">
    <source>
        <dbReference type="Proteomes" id="UP000007306"/>
    </source>
</evidence>
<organism evidence="2 3">
    <name type="scientific">Oryza glaberrima</name>
    <name type="common">African rice</name>
    <dbReference type="NCBI Taxonomy" id="4538"/>
    <lineage>
        <taxon>Eukaryota</taxon>
        <taxon>Viridiplantae</taxon>
        <taxon>Streptophyta</taxon>
        <taxon>Embryophyta</taxon>
        <taxon>Tracheophyta</taxon>
        <taxon>Spermatophyta</taxon>
        <taxon>Magnoliopsida</taxon>
        <taxon>Liliopsida</taxon>
        <taxon>Poales</taxon>
        <taxon>Poaceae</taxon>
        <taxon>BOP clade</taxon>
        <taxon>Oryzoideae</taxon>
        <taxon>Oryzeae</taxon>
        <taxon>Oryzinae</taxon>
        <taxon>Oryza</taxon>
    </lineage>
</organism>